<dbReference type="EMBL" id="BOOI01000006">
    <property type="protein sequence ID" value="GIH82385.1"/>
    <property type="molecule type" value="Genomic_DNA"/>
</dbReference>
<organism evidence="2 3">
    <name type="scientific">Planobispora rosea</name>
    <dbReference type="NCBI Taxonomy" id="35762"/>
    <lineage>
        <taxon>Bacteria</taxon>
        <taxon>Bacillati</taxon>
        <taxon>Actinomycetota</taxon>
        <taxon>Actinomycetes</taxon>
        <taxon>Streptosporangiales</taxon>
        <taxon>Streptosporangiaceae</taxon>
        <taxon>Planobispora</taxon>
    </lineage>
</organism>
<feature type="transmembrane region" description="Helical" evidence="1">
    <location>
        <begin position="163"/>
        <end position="180"/>
    </location>
</feature>
<dbReference type="InterPro" id="IPR009339">
    <property type="entry name" value="DUF998"/>
</dbReference>
<feature type="transmembrane region" description="Helical" evidence="1">
    <location>
        <begin position="12"/>
        <end position="36"/>
    </location>
</feature>
<proteinExistence type="predicted"/>
<evidence type="ECO:0008006" key="4">
    <source>
        <dbReference type="Google" id="ProtNLM"/>
    </source>
</evidence>
<keyword evidence="3" id="KW-1185">Reference proteome</keyword>
<feature type="transmembrane region" description="Helical" evidence="1">
    <location>
        <begin position="56"/>
        <end position="77"/>
    </location>
</feature>
<reference evidence="2" key="1">
    <citation type="submission" date="2021-01" db="EMBL/GenBank/DDBJ databases">
        <title>Whole genome shotgun sequence of Planobispora rosea NBRC 15558.</title>
        <authorList>
            <person name="Komaki H."/>
            <person name="Tamura T."/>
        </authorList>
    </citation>
    <scope>NUCLEOTIDE SEQUENCE</scope>
    <source>
        <strain evidence="2">NBRC 15558</strain>
    </source>
</reference>
<evidence type="ECO:0000256" key="1">
    <source>
        <dbReference type="SAM" id="Phobius"/>
    </source>
</evidence>
<accession>A0A8J3WAS2</accession>
<evidence type="ECO:0000313" key="2">
    <source>
        <dbReference type="EMBL" id="GIH82385.1"/>
    </source>
</evidence>
<feature type="transmembrane region" description="Helical" evidence="1">
    <location>
        <begin position="186"/>
        <end position="205"/>
    </location>
</feature>
<feature type="transmembrane region" description="Helical" evidence="1">
    <location>
        <begin position="128"/>
        <end position="151"/>
    </location>
</feature>
<comment type="caution">
    <text evidence="2">The sequence shown here is derived from an EMBL/GenBank/DDBJ whole genome shotgun (WGS) entry which is preliminary data.</text>
</comment>
<protein>
    <recommendedName>
        <fullName evidence="4">DUF998 domain-containing protein</fullName>
    </recommendedName>
</protein>
<gene>
    <name evidence="2" type="ORF">Pro02_07930</name>
</gene>
<dbReference type="Proteomes" id="UP000655044">
    <property type="component" value="Unassembled WGS sequence"/>
</dbReference>
<dbReference type="AlphaFoldDB" id="A0A8J3WAS2"/>
<dbReference type="Pfam" id="PF06197">
    <property type="entry name" value="DUF998"/>
    <property type="match status" value="1"/>
</dbReference>
<dbReference type="OrthoDB" id="8159487at2"/>
<keyword evidence="1" id="KW-1133">Transmembrane helix</keyword>
<dbReference type="RefSeq" id="WP_068921929.1">
    <property type="nucleotide sequence ID" value="NZ_BMQP01000001.1"/>
</dbReference>
<keyword evidence="1" id="KW-0812">Transmembrane</keyword>
<sequence>MEHHASVTAPTTARLLICGVVAGPLFLALWSVQAVTRDGYDLTRHPLSLLSLGDPGWIQITNFMLCGALLLASAAGLGRELRSGRGHRWAPVLVGLNGVGLIMAGIFPTDAGAGFPSGAPAGAPEMSWHGMLHEVGFLIVQIAWFGACLVFARRFSALGHKKWMRLCAAAPAAAFLVLAIPHMDSLSVRMVLATAIQLGLLAVLARHHIRT</sequence>
<feature type="transmembrane region" description="Helical" evidence="1">
    <location>
        <begin position="89"/>
        <end position="108"/>
    </location>
</feature>
<evidence type="ECO:0000313" key="3">
    <source>
        <dbReference type="Proteomes" id="UP000655044"/>
    </source>
</evidence>
<name>A0A8J3WAS2_PLARO</name>
<keyword evidence="1" id="KW-0472">Membrane</keyword>